<accession>A0A4P7D6H6</accession>
<dbReference type="InterPro" id="IPR021769">
    <property type="entry name" value="DUF3331"/>
</dbReference>
<reference evidence="1 2" key="1">
    <citation type="submission" date="2019-03" db="EMBL/GenBank/DDBJ databases">
        <title>Paraburkholderia sp. 7MH5, isolated from subtropical forest soil.</title>
        <authorList>
            <person name="Gao Z.-H."/>
            <person name="Qiu L.-H."/>
        </authorList>
    </citation>
    <scope>NUCLEOTIDE SEQUENCE [LARGE SCALE GENOMIC DNA]</scope>
    <source>
        <strain evidence="1 2">7MH5</strain>
    </source>
</reference>
<dbReference type="Proteomes" id="UP000295727">
    <property type="component" value="Chromosome 4"/>
</dbReference>
<dbReference type="KEGG" id="ppai:E1956_42420"/>
<dbReference type="AlphaFoldDB" id="A0A4P7D6H6"/>
<protein>
    <submittedName>
        <fullName evidence="1">DUF3331 domain-containing protein</fullName>
    </submittedName>
</protein>
<evidence type="ECO:0000313" key="2">
    <source>
        <dbReference type="Proteomes" id="UP000295727"/>
    </source>
</evidence>
<organism evidence="1 2">
    <name type="scientific">Paraburkholderia pallida</name>
    <dbReference type="NCBI Taxonomy" id="2547399"/>
    <lineage>
        <taxon>Bacteria</taxon>
        <taxon>Pseudomonadati</taxon>
        <taxon>Pseudomonadota</taxon>
        <taxon>Betaproteobacteria</taxon>
        <taxon>Burkholderiales</taxon>
        <taxon>Burkholderiaceae</taxon>
        <taxon>Paraburkholderia</taxon>
    </lineage>
</organism>
<dbReference type="OrthoDB" id="9152922at2"/>
<proteinExistence type="predicted"/>
<evidence type="ECO:0000313" key="1">
    <source>
        <dbReference type="EMBL" id="QBR03748.1"/>
    </source>
</evidence>
<gene>
    <name evidence="1" type="ORF">E1956_42420</name>
</gene>
<name>A0A4P7D6H6_9BURK</name>
<sequence>MKFKNFRIVPDRGLRKMWLHRCDSLPQLSRVESIVSDGRCVVKDDAMNEVWTRIVACFMGIEGIRATEYIGSDTNAPAIGRNQLSCETCVHAESAGSARLWGARGVYDVHRRTHRSISIDWADATLGRCCDQVWNLCHARGPGVCAISGELINRGDSVYRPSKTCRAPANATSMILAKVVEEQYLFDEARNGDCSQ</sequence>
<dbReference type="EMBL" id="CP038151">
    <property type="protein sequence ID" value="QBR03748.1"/>
    <property type="molecule type" value="Genomic_DNA"/>
</dbReference>
<dbReference type="Pfam" id="PF11811">
    <property type="entry name" value="DUF3331"/>
    <property type="match status" value="1"/>
</dbReference>
<keyword evidence="2" id="KW-1185">Reference proteome</keyword>